<dbReference type="AlphaFoldDB" id="X6M4E1"/>
<feature type="chain" id="PRO_5004975108" evidence="2">
    <location>
        <begin position="21"/>
        <end position="257"/>
    </location>
</feature>
<feature type="compositionally biased region" description="Polar residues" evidence="1">
    <location>
        <begin position="139"/>
        <end position="153"/>
    </location>
</feature>
<dbReference type="Proteomes" id="UP000023152">
    <property type="component" value="Unassembled WGS sequence"/>
</dbReference>
<organism evidence="3 4">
    <name type="scientific">Reticulomyxa filosa</name>
    <dbReference type="NCBI Taxonomy" id="46433"/>
    <lineage>
        <taxon>Eukaryota</taxon>
        <taxon>Sar</taxon>
        <taxon>Rhizaria</taxon>
        <taxon>Retaria</taxon>
        <taxon>Foraminifera</taxon>
        <taxon>Monothalamids</taxon>
        <taxon>Reticulomyxidae</taxon>
        <taxon>Reticulomyxa</taxon>
    </lineage>
</organism>
<proteinExistence type="predicted"/>
<evidence type="ECO:0000313" key="4">
    <source>
        <dbReference type="Proteomes" id="UP000023152"/>
    </source>
</evidence>
<keyword evidence="2" id="KW-0732">Signal</keyword>
<comment type="caution">
    <text evidence="3">The sequence shown here is derived from an EMBL/GenBank/DDBJ whole genome shotgun (WGS) entry which is preliminary data.</text>
</comment>
<name>X6M4E1_RETFI</name>
<evidence type="ECO:0000256" key="2">
    <source>
        <dbReference type="SAM" id="SignalP"/>
    </source>
</evidence>
<feature type="compositionally biased region" description="Basic and acidic residues" evidence="1">
    <location>
        <begin position="197"/>
        <end position="207"/>
    </location>
</feature>
<sequence>VVVIIIVLCIYLCDLNVVQWDLFNVEKIRVKFKDVDCGEFPEKRQELLTEIQKQGETEWEDVPNCSHVHVKRMGALCQAVSFGEVPMMLNGPWLESKIHVRGRMEMPLMPEDENKQQMQMPSPDSLTILVQEEEWNLEQDASSPTTYRGSYTLKQRPEIPPGKQKTSEHAPVNMSFECEVHLKTHDSLSDQNKSTKKHEESKESKNEDNEEGTQANEEEQSKPQNNDEHEKVENIESIDDKVKDASLVTEFDGLELE</sequence>
<feature type="region of interest" description="Disordered" evidence="1">
    <location>
        <begin position="136"/>
        <end position="170"/>
    </location>
</feature>
<feature type="region of interest" description="Disordered" evidence="1">
    <location>
        <begin position="185"/>
        <end position="257"/>
    </location>
</feature>
<accession>X6M4E1</accession>
<evidence type="ECO:0000256" key="1">
    <source>
        <dbReference type="SAM" id="MobiDB-lite"/>
    </source>
</evidence>
<gene>
    <name evidence="3" type="ORF">RFI_28530</name>
</gene>
<protein>
    <submittedName>
        <fullName evidence="3">Uncharacterized protein</fullName>
    </submittedName>
</protein>
<keyword evidence="4" id="KW-1185">Reference proteome</keyword>
<feature type="signal peptide" evidence="2">
    <location>
        <begin position="1"/>
        <end position="20"/>
    </location>
</feature>
<reference evidence="3 4" key="1">
    <citation type="journal article" date="2013" name="Curr. Biol.">
        <title>The Genome of the Foraminiferan Reticulomyxa filosa.</title>
        <authorList>
            <person name="Glockner G."/>
            <person name="Hulsmann N."/>
            <person name="Schleicher M."/>
            <person name="Noegel A.A."/>
            <person name="Eichinger L."/>
            <person name="Gallinger C."/>
            <person name="Pawlowski J."/>
            <person name="Sierra R."/>
            <person name="Euteneuer U."/>
            <person name="Pillet L."/>
            <person name="Moustafa A."/>
            <person name="Platzer M."/>
            <person name="Groth M."/>
            <person name="Szafranski K."/>
            <person name="Schliwa M."/>
        </authorList>
    </citation>
    <scope>NUCLEOTIDE SEQUENCE [LARGE SCALE GENOMIC DNA]</scope>
</reference>
<evidence type="ECO:0000313" key="3">
    <source>
        <dbReference type="EMBL" id="ETO08858.1"/>
    </source>
</evidence>
<dbReference type="EMBL" id="ASPP01024618">
    <property type="protein sequence ID" value="ETO08858.1"/>
    <property type="molecule type" value="Genomic_DNA"/>
</dbReference>
<feature type="compositionally biased region" description="Basic and acidic residues" evidence="1">
    <location>
        <begin position="219"/>
        <end position="244"/>
    </location>
</feature>
<feature type="non-terminal residue" evidence="3">
    <location>
        <position position="1"/>
    </location>
</feature>